<proteinExistence type="predicted"/>
<sequence>MVLVQKSVAHPWMCDILGHMTTRHYVAMFDDAAYHMFYTVFGWTGSSDAENKIAWADVQHVIDYKAEVSVGDILEIDAKLTKIGNKSITILYEMKNLGKNEVAATLKCICVLFDLHTRKSVEISEELRLQASKYLVETKNDK</sequence>
<evidence type="ECO:0000313" key="1">
    <source>
        <dbReference type="EMBL" id="SVA96454.1"/>
    </source>
</evidence>
<organism evidence="1">
    <name type="scientific">marine metagenome</name>
    <dbReference type="NCBI Taxonomy" id="408172"/>
    <lineage>
        <taxon>unclassified sequences</taxon>
        <taxon>metagenomes</taxon>
        <taxon>ecological metagenomes</taxon>
    </lineage>
</organism>
<dbReference type="Gene3D" id="3.10.129.10">
    <property type="entry name" value="Hotdog Thioesterase"/>
    <property type="match status" value="1"/>
</dbReference>
<dbReference type="Pfam" id="PF13279">
    <property type="entry name" value="4HBT_2"/>
    <property type="match status" value="1"/>
</dbReference>
<dbReference type="InterPro" id="IPR029069">
    <property type="entry name" value="HotDog_dom_sf"/>
</dbReference>
<dbReference type="EMBL" id="UINC01023888">
    <property type="protein sequence ID" value="SVA96454.1"/>
    <property type="molecule type" value="Genomic_DNA"/>
</dbReference>
<reference evidence="1" key="1">
    <citation type="submission" date="2018-05" db="EMBL/GenBank/DDBJ databases">
        <authorList>
            <person name="Lanie J.A."/>
            <person name="Ng W.-L."/>
            <person name="Kazmierczak K.M."/>
            <person name="Andrzejewski T.M."/>
            <person name="Davidsen T.M."/>
            <person name="Wayne K.J."/>
            <person name="Tettelin H."/>
            <person name="Glass J.I."/>
            <person name="Rusch D."/>
            <person name="Podicherti R."/>
            <person name="Tsui H.-C.T."/>
            <person name="Winkler M.E."/>
        </authorList>
    </citation>
    <scope>NUCLEOTIDE SEQUENCE</scope>
</reference>
<dbReference type="SUPFAM" id="SSF54637">
    <property type="entry name" value="Thioesterase/thiol ester dehydrase-isomerase"/>
    <property type="match status" value="1"/>
</dbReference>
<accession>A0A382A4W8</accession>
<dbReference type="CDD" id="cd00586">
    <property type="entry name" value="4HBT"/>
    <property type="match status" value="1"/>
</dbReference>
<name>A0A382A4W8_9ZZZZ</name>
<dbReference type="AlphaFoldDB" id="A0A382A4W8"/>
<protein>
    <recommendedName>
        <fullName evidence="2">Thioesterase domain-containing protein</fullName>
    </recommendedName>
</protein>
<evidence type="ECO:0008006" key="2">
    <source>
        <dbReference type="Google" id="ProtNLM"/>
    </source>
</evidence>
<gene>
    <name evidence="1" type="ORF">METZ01_LOCUS149308</name>
</gene>